<accession>L7LW05</accession>
<sequence length="240" mass="27538">MSAVGFLELLTLYLTSTFIEWSGKVFLQKEGVCICSYIAPILSYLFLASIDRHISRKINDAGVLKMFHFVDDYLILYEPSDASLDAIVSCILCIFSKGLEPLVITHVLPQNNEIKFLDLRIRFSDEVCWMYEPRGLKPLLPYQSAHTKLVKRAIVESFLESTLKKSCPHLIKESFRMQIKRLDAAGYPQEIITAVAEVLHRKINKVRGATRPEPRQTTTETLQSQNKRFAVIPYYPPYHP</sequence>
<protein>
    <recommendedName>
        <fullName evidence="2">Tick transposon</fullName>
    </recommendedName>
</protein>
<proteinExistence type="evidence at transcript level"/>
<evidence type="ECO:0000313" key="1">
    <source>
        <dbReference type="EMBL" id="JAA55787.1"/>
    </source>
</evidence>
<reference evidence="1" key="1">
    <citation type="submission" date="2012-11" db="EMBL/GenBank/DDBJ databases">
        <authorList>
            <person name="Lucero-Rivera Y.E."/>
            <person name="Tovar-Ramirez D."/>
        </authorList>
    </citation>
    <scope>NUCLEOTIDE SEQUENCE</scope>
    <source>
        <tissue evidence="1">Salivary gland</tissue>
    </source>
</reference>
<name>L7LW05_RHIPC</name>
<reference evidence="1" key="2">
    <citation type="journal article" date="2015" name="J. Proteomics">
        <title>Sexual differences in the sialomes of the zebra tick, Rhipicephalus pulchellus.</title>
        <authorList>
            <person name="Tan A.W."/>
            <person name="Francischetti I.M."/>
            <person name="Slovak M."/>
            <person name="Kini R.M."/>
            <person name="Ribeiro J.M."/>
        </authorList>
    </citation>
    <scope>NUCLEOTIDE SEQUENCE</scope>
    <source>
        <tissue evidence="1">Salivary gland</tissue>
    </source>
</reference>
<dbReference type="PANTHER" id="PTHR21301:SF10">
    <property type="entry name" value="REVERSE TRANSCRIPTASE DOMAIN-CONTAINING PROTEIN"/>
    <property type="match status" value="1"/>
</dbReference>
<dbReference type="EMBL" id="GACK01009247">
    <property type="protein sequence ID" value="JAA55787.1"/>
    <property type="molecule type" value="mRNA"/>
</dbReference>
<dbReference type="PANTHER" id="PTHR21301">
    <property type="entry name" value="REVERSE TRANSCRIPTASE"/>
    <property type="match status" value="1"/>
</dbReference>
<dbReference type="AlphaFoldDB" id="L7LW05"/>
<organism evidence="1">
    <name type="scientific">Rhipicephalus pulchellus</name>
    <name type="common">Yellow backed tick</name>
    <name type="synonym">Dermacentor pulchellus</name>
    <dbReference type="NCBI Taxonomy" id="72859"/>
    <lineage>
        <taxon>Eukaryota</taxon>
        <taxon>Metazoa</taxon>
        <taxon>Ecdysozoa</taxon>
        <taxon>Arthropoda</taxon>
        <taxon>Chelicerata</taxon>
        <taxon>Arachnida</taxon>
        <taxon>Acari</taxon>
        <taxon>Parasitiformes</taxon>
        <taxon>Ixodida</taxon>
        <taxon>Ixodoidea</taxon>
        <taxon>Ixodidae</taxon>
        <taxon>Rhipicephalinae</taxon>
        <taxon>Rhipicephalus</taxon>
        <taxon>Rhipicephalus</taxon>
    </lineage>
</organism>
<evidence type="ECO:0008006" key="2">
    <source>
        <dbReference type="Google" id="ProtNLM"/>
    </source>
</evidence>